<organism evidence="2">
    <name type="scientific">Rhizophora mucronata</name>
    <name type="common">Asiatic mangrove</name>
    <dbReference type="NCBI Taxonomy" id="61149"/>
    <lineage>
        <taxon>Eukaryota</taxon>
        <taxon>Viridiplantae</taxon>
        <taxon>Streptophyta</taxon>
        <taxon>Embryophyta</taxon>
        <taxon>Tracheophyta</taxon>
        <taxon>Spermatophyta</taxon>
        <taxon>Magnoliopsida</taxon>
        <taxon>eudicotyledons</taxon>
        <taxon>Gunneridae</taxon>
        <taxon>Pentapetalae</taxon>
        <taxon>rosids</taxon>
        <taxon>fabids</taxon>
        <taxon>Malpighiales</taxon>
        <taxon>Rhizophoraceae</taxon>
        <taxon>Rhizophora</taxon>
    </lineage>
</organism>
<feature type="transmembrane region" description="Helical" evidence="1">
    <location>
        <begin position="23"/>
        <end position="44"/>
    </location>
</feature>
<protein>
    <submittedName>
        <fullName evidence="2">Uncharacterized protein MANES_01G256100</fullName>
    </submittedName>
</protein>
<proteinExistence type="predicted"/>
<dbReference type="EMBL" id="GGEC01002715">
    <property type="protein sequence ID" value="MBW83198.1"/>
    <property type="molecule type" value="Transcribed_RNA"/>
</dbReference>
<keyword evidence="1" id="KW-1133">Transmembrane helix</keyword>
<accession>A0A2P2IPQ9</accession>
<sequence>MTTGIPIFTSVSLAPQTILKSSVWLFIMSTADAPAISATFALVVKLHLPRCTTTTSPVSFFFDMVQ</sequence>
<keyword evidence="1" id="KW-0812">Transmembrane</keyword>
<reference evidence="2" key="1">
    <citation type="submission" date="2018-02" db="EMBL/GenBank/DDBJ databases">
        <title>Rhizophora mucronata_Transcriptome.</title>
        <authorList>
            <person name="Meera S.P."/>
            <person name="Sreeshan A."/>
            <person name="Augustine A."/>
        </authorList>
    </citation>
    <scope>NUCLEOTIDE SEQUENCE</scope>
    <source>
        <tissue evidence="2">Leaf</tissue>
    </source>
</reference>
<evidence type="ECO:0000313" key="2">
    <source>
        <dbReference type="EMBL" id="MBW83198.1"/>
    </source>
</evidence>
<keyword evidence="1" id="KW-0472">Membrane</keyword>
<dbReference type="AlphaFoldDB" id="A0A2P2IPQ9"/>
<evidence type="ECO:0000256" key="1">
    <source>
        <dbReference type="SAM" id="Phobius"/>
    </source>
</evidence>
<name>A0A2P2IPQ9_RHIMU</name>